<protein>
    <submittedName>
        <fullName evidence="2">Uncharacterized protein</fullName>
    </submittedName>
</protein>
<dbReference type="Proteomes" id="UP000487350">
    <property type="component" value="Unassembled WGS sequence"/>
</dbReference>
<organism evidence="2 3">
    <name type="scientific">Caenimonas koreensis DSM 17982</name>
    <dbReference type="NCBI Taxonomy" id="1121255"/>
    <lineage>
        <taxon>Bacteria</taxon>
        <taxon>Pseudomonadati</taxon>
        <taxon>Pseudomonadota</taxon>
        <taxon>Betaproteobacteria</taxon>
        <taxon>Burkholderiales</taxon>
        <taxon>Comamonadaceae</taxon>
        <taxon>Caenimonas</taxon>
    </lineage>
</organism>
<reference evidence="2 3" key="1">
    <citation type="submission" date="2019-11" db="EMBL/GenBank/DDBJ databases">
        <title>Caenimonas koreensis gen. nov., sp. nov., isolated from activated sludge.</title>
        <authorList>
            <person name="Seung H.R."/>
        </authorList>
    </citation>
    <scope>NUCLEOTIDE SEQUENCE [LARGE SCALE GENOMIC DNA]</scope>
    <source>
        <strain evidence="2 3">EMB320</strain>
    </source>
</reference>
<sequence length="86" mass="9140">MHHQKKPPRRARSTANTPLKDVLASCEVTPGWGRVISRLTEGTPLEQTPSLLQQLGSERALAGKRLVPDETTGPGTGAATSETAQP</sequence>
<dbReference type="AlphaFoldDB" id="A0A844B516"/>
<proteinExistence type="predicted"/>
<gene>
    <name evidence="2" type="ORF">GHT07_13570</name>
</gene>
<accession>A0A844B516</accession>
<evidence type="ECO:0000313" key="2">
    <source>
        <dbReference type="EMBL" id="MRD48313.1"/>
    </source>
</evidence>
<dbReference type="EMBL" id="WJBU01000012">
    <property type="protein sequence ID" value="MRD48313.1"/>
    <property type="molecule type" value="Genomic_DNA"/>
</dbReference>
<feature type="region of interest" description="Disordered" evidence="1">
    <location>
        <begin position="62"/>
        <end position="86"/>
    </location>
</feature>
<dbReference type="RefSeq" id="WP_153585635.1">
    <property type="nucleotide sequence ID" value="NZ_WJBU01000012.1"/>
</dbReference>
<comment type="caution">
    <text evidence="2">The sequence shown here is derived from an EMBL/GenBank/DDBJ whole genome shotgun (WGS) entry which is preliminary data.</text>
</comment>
<keyword evidence="3" id="KW-1185">Reference proteome</keyword>
<name>A0A844B516_9BURK</name>
<evidence type="ECO:0000313" key="3">
    <source>
        <dbReference type="Proteomes" id="UP000487350"/>
    </source>
</evidence>
<evidence type="ECO:0000256" key="1">
    <source>
        <dbReference type="SAM" id="MobiDB-lite"/>
    </source>
</evidence>